<keyword evidence="2 6" id="KW-0227">DNA damage</keyword>
<comment type="subunit">
    <text evidence="6">Homotetramer. Forms an RuvA(8)-RuvB(12)-Holliday junction (HJ) complex. HJ DNA is sandwiched between 2 RuvA tetramers; dsDNA enters through RuvA and exits via RuvB. An RuvB hexamer assembles on each DNA strand where it exits the tetramer. Each RuvB hexamer is contacted by two RuvA subunits (via domain III) on 2 adjacent RuvB subunits; this complex drives branch migration. In the full resolvosome a probable DNA-RuvA(4)-RuvB(12)-RuvC(2) complex forms which resolves the HJ.</text>
</comment>
<feature type="domain" description="Helix-hairpin-helix DNA-binding motif class 1" evidence="7">
    <location>
        <begin position="107"/>
        <end position="126"/>
    </location>
</feature>
<dbReference type="Pfam" id="PF07499">
    <property type="entry name" value="RuvA_C"/>
    <property type="match status" value="1"/>
</dbReference>
<dbReference type="InterPro" id="IPR010994">
    <property type="entry name" value="RuvA_2-like"/>
</dbReference>
<dbReference type="GO" id="GO:0009379">
    <property type="term" value="C:Holliday junction helicase complex"/>
    <property type="evidence" value="ECO:0007669"/>
    <property type="project" value="InterPro"/>
</dbReference>
<feature type="domain" description="Helix-hairpin-helix DNA-binding motif class 1" evidence="7">
    <location>
        <begin position="72"/>
        <end position="91"/>
    </location>
</feature>
<evidence type="ECO:0000256" key="4">
    <source>
        <dbReference type="ARBA" id="ARBA00023172"/>
    </source>
</evidence>
<keyword evidence="1 6" id="KW-0963">Cytoplasm</keyword>
<reference evidence="10" key="2">
    <citation type="submission" date="2016-11" db="EMBL/GenBank/DDBJ databases">
        <authorList>
            <person name="Jaros S."/>
            <person name="Januszkiewicz K."/>
            <person name="Wedrychowicz H."/>
        </authorList>
    </citation>
    <scope>NUCLEOTIDE SEQUENCE [LARGE SCALE GENOMIC DNA]</scope>
    <source>
        <strain evidence="10">C3</strain>
    </source>
</reference>
<dbReference type="SUPFAM" id="SSF46929">
    <property type="entry name" value="DNA helicase RuvA subunit, C-terminal domain"/>
    <property type="match status" value="1"/>
</dbReference>
<name>A0A1K1PDA8_SELRU</name>
<dbReference type="GO" id="GO:0000400">
    <property type="term" value="F:four-way junction DNA binding"/>
    <property type="evidence" value="ECO:0007669"/>
    <property type="project" value="UniProtKB-UniRule"/>
</dbReference>
<keyword evidence="11" id="KW-1185">Reference proteome</keyword>
<dbReference type="GO" id="GO:0006310">
    <property type="term" value="P:DNA recombination"/>
    <property type="evidence" value="ECO:0007669"/>
    <property type="project" value="UniProtKB-UniRule"/>
</dbReference>
<comment type="subcellular location">
    <subcellularLocation>
        <location evidence="6">Cytoplasm</location>
    </subcellularLocation>
</comment>
<keyword evidence="10" id="KW-0347">Helicase</keyword>
<evidence type="ECO:0000256" key="3">
    <source>
        <dbReference type="ARBA" id="ARBA00023125"/>
    </source>
</evidence>
<evidence type="ECO:0000313" key="10">
    <source>
        <dbReference type="EMBL" id="SFW45473.1"/>
    </source>
</evidence>
<proteinExistence type="inferred from homology"/>
<dbReference type="Proteomes" id="UP000183843">
    <property type="component" value="Unassembled WGS sequence"/>
</dbReference>
<reference evidence="8" key="4">
    <citation type="submission" date="2019-04" db="EMBL/GenBank/DDBJ databases">
        <title>Evolution of Biomass-Degrading Anaerobic Consortia Revealed by Metagenomics.</title>
        <authorList>
            <person name="Peng X."/>
        </authorList>
    </citation>
    <scope>NUCLEOTIDE SEQUENCE</scope>
    <source>
        <strain evidence="8">SIG242</strain>
    </source>
</reference>
<evidence type="ECO:0000256" key="2">
    <source>
        <dbReference type="ARBA" id="ARBA00022763"/>
    </source>
</evidence>
<evidence type="ECO:0000313" key="8">
    <source>
        <dbReference type="EMBL" id="MBE6084011.1"/>
    </source>
</evidence>
<dbReference type="Proteomes" id="UP000182958">
    <property type="component" value="Unassembled WGS sequence"/>
</dbReference>
<dbReference type="Gene3D" id="1.10.150.20">
    <property type="entry name" value="5' to 3' exonuclease, C-terminal subdomain"/>
    <property type="match status" value="1"/>
</dbReference>
<dbReference type="EMBL" id="FPJA01000008">
    <property type="protein sequence ID" value="SFW45473.1"/>
    <property type="molecule type" value="Genomic_DNA"/>
</dbReference>
<dbReference type="SUPFAM" id="SSF50249">
    <property type="entry name" value="Nucleic acid-binding proteins"/>
    <property type="match status" value="1"/>
</dbReference>
<dbReference type="InterPro" id="IPR036267">
    <property type="entry name" value="RuvA_C_sf"/>
</dbReference>
<sequence>MIGFLRGQVAALKADYCLLDVNGVGYRVFVAGSTRNKLRLKEEAQLFTYMNVYQDGITLYGFASEEEYDIFQLLIGVSGIGPKVALGILSAITVESLCKAIQNKQATVLTKLPGIGKKSAERLILELKDKVAFAAADDVEEILTLDLEGPTGDDMMSEAQAALVALGYSQAEIAPVLKKATKCKTTEEVIKLALKQLNKF</sequence>
<feature type="region of interest" description="Domain III" evidence="6">
    <location>
        <begin position="151"/>
        <end position="200"/>
    </location>
</feature>
<evidence type="ECO:0000256" key="6">
    <source>
        <dbReference type="HAMAP-Rule" id="MF_00031"/>
    </source>
</evidence>
<comment type="function">
    <text evidence="6">The RuvA-RuvB-RuvC complex processes Holliday junction (HJ) DNA during genetic recombination and DNA repair, while the RuvA-RuvB complex plays an important role in the rescue of blocked DNA replication forks via replication fork reversal (RFR). RuvA specifically binds to HJ cruciform DNA, conferring on it an open structure. The RuvB hexamer acts as an ATP-dependent pump, pulling dsDNA into and through the RuvAB complex. HJ branch migration allows RuvC to scan DNA until it finds its consensus sequence, where it cleaves and resolves the cruciform DNA.</text>
</comment>
<dbReference type="InterPro" id="IPR000085">
    <property type="entry name" value="RuvA"/>
</dbReference>
<keyword evidence="4 6" id="KW-0233">DNA recombination</keyword>
<keyword evidence="5 6" id="KW-0234">DNA repair</keyword>
<dbReference type="Proteomes" id="UP000772151">
    <property type="component" value="Unassembled WGS sequence"/>
</dbReference>
<dbReference type="SMART" id="SM00278">
    <property type="entry name" value="HhH1"/>
    <property type="match status" value="2"/>
</dbReference>
<keyword evidence="10" id="KW-0067">ATP-binding</keyword>
<evidence type="ECO:0000313" key="9">
    <source>
        <dbReference type="EMBL" id="SFA91914.1"/>
    </source>
</evidence>
<comment type="domain">
    <text evidence="6">Has three domains with a flexible linker between the domains II and III and assumes an 'L' shape. Domain III is highly mobile and contacts RuvB.</text>
</comment>
<evidence type="ECO:0000256" key="5">
    <source>
        <dbReference type="ARBA" id="ARBA00023204"/>
    </source>
</evidence>
<dbReference type="InterPro" id="IPR012340">
    <property type="entry name" value="NA-bd_OB-fold"/>
</dbReference>
<keyword evidence="3 6" id="KW-0238">DNA-binding</keyword>
<dbReference type="EMBL" id="SVCA01000001">
    <property type="protein sequence ID" value="MBE6084011.1"/>
    <property type="molecule type" value="Genomic_DNA"/>
</dbReference>
<evidence type="ECO:0000259" key="7">
    <source>
        <dbReference type="SMART" id="SM00278"/>
    </source>
</evidence>
<protein>
    <recommendedName>
        <fullName evidence="6">Holliday junction branch migration complex subunit RuvA</fullName>
    </recommendedName>
</protein>
<dbReference type="RefSeq" id="WP_026760982.1">
    <property type="nucleotide sequence ID" value="NZ_FOJX01000003.1"/>
</dbReference>
<evidence type="ECO:0000313" key="11">
    <source>
        <dbReference type="Proteomes" id="UP000182958"/>
    </source>
</evidence>
<dbReference type="Pfam" id="PF14520">
    <property type="entry name" value="HHH_5"/>
    <property type="match status" value="1"/>
</dbReference>
<dbReference type="NCBIfam" id="TIGR00084">
    <property type="entry name" value="ruvA"/>
    <property type="match status" value="1"/>
</dbReference>
<reference evidence="11" key="3">
    <citation type="submission" date="2016-11" db="EMBL/GenBank/DDBJ databases">
        <authorList>
            <person name="Varghese N."/>
            <person name="Submissions S."/>
        </authorList>
    </citation>
    <scope>NUCLEOTIDE SEQUENCE [LARGE SCALE GENOMIC DNA]</scope>
    <source>
        <strain evidence="11">C3</strain>
    </source>
</reference>
<dbReference type="Pfam" id="PF01330">
    <property type="entry name" value="RuvA_N"/>
    <property type="match status" value="1"/>
</dbReference>
<comment type="similarity">
    <text evidence="6">Belongs to the RuvA family.</text>
</comment>
<organism evidence="10 11">
    <name type="scientific">Selenomonas ruminantium</name>
    <dbReference type="NCBI Taxonomy" id="971"/>
    <lineage>
        <taxon>Bacteria</taxon>
        <taxon>Bacillati</taxon>
        <taxon>Bacillota</taxon>
        <taxon>Negativicutes</taxon>
        <taxon>Selenomonadales</taxon>
        <taxon>Selenomonadaceae</taxon>
        <taxon>Selenomonas</taxon>
    </lineage>
</organism>
<dbReference type="AlphaFoldDB" id="A0A1K1PDA8"/>
<dbReference type="Gene3D" id="2.40.50.140">
    <property type="entry name" value="Nucleic acid-binding proteins"/>
    <property type="match status" value="1"/>
</dbReference>
<dbReference type="InterPro" id="IPR013849">
    <property type="entry name" value="DNA_helicase_Holl-junc_RuvA_I"/>
</dbReference>
<dbReference type="GO" id="GO:0048476">
    <property type="term" value="C:Holliday junction resolvase complex"/>
    <property type="evidence" value="ECO:0007669"/>
    <property type="project" value="UniProtKB-UniRule"/>
</dbReference>
<feature type="region of interest" description="Domain II" evidence="6">
    <location>
        <begin position="64"/>
        <end position="141"/>
    </location>
</feature>
<dbReference type="InterPro" id="IPR011114">
    <property type="entry name" value="RuvA_C"/>
</dbReference>
<dbReference type="GO" id="GO:0006281">
    <property type="term" value="P:DNA repair"/>
    <property type="evidence" value="ECO:0007669"/>
    <property type="project" value="UniProtKB-UniRule"/>
</dbReference>
<dbReference type="CDD" id="cd14332">
    <property type="entry name" value="UBA_RuvA_C"/>
    <property type="match status" value="1"/>
</dbReference>
<dbReference type="Gene3D" id="1.10.8.10">
    <property type="entry name" value="DNA helicase RuvA subunit, C-terminal domain"/>
    <property type="match status" value="1"/>
</dbReference>
<comment type="caution">
    <text evidence="6">Lacks conserved residue(s) required for the propagation of feature annotation.</text>
</comment>
<dbReference type="GO" id="GO:0005524">
    <property type="term" value="F:ATP binding"/>
    <property type="evidence" value="ECO:0007669"/>
    <property type="project" value="InterPro"/>
</dbReference>
<dbReference type="EMBL" id="FOJX01000003">
    <property type="protein sequence ID" value="SFA91914.1"/>
    <property type="molecule type" value="Genomic_DNA"/>
</dbReference>
<keyword evidence="10" id="KW-0547">Nucleotide-binding</keyword>
<dbReference type="GO" id="GO:0009378">
    <property type="term" value="F:four-way junction helicase activity"/>
    <property type="evidence" value="ECO:0007669"/>
    <property type="project" value="InterPro"/>
</dbReference>
<dbReference type="GO" id="GO:0005737">
    <property type="term" value="C:cytoplasm"/>
    <property type="evidence" value="ECO:0007669"/>
    <property type="project" value="UniProtKB-SubCell"/>
</dbReference>
<evidence type="ECO:0000313" key="12">
    <source>
        <dbReference type="Proteomes" id="UP000183843"/>
    </source>
</evidence>
<gene>
    <name evidence="6 8" type="primary">ruvA</name>
    <name evidence="8" type="ORF">E7203_00825</name>
    <name evidence="10" type="ORF">SAMN02910323_1885</name>
    <name evidence="9" type="ORF">SAMN05216587_103299</name>
</gene>
<dbReference type="SUPFAM" id="SSF47781">
    <property type="entry name" value="RuvA domain 2-like"/>
    <property type="match status" value="1"/>
</dbReference>
<dbReference type="HAMAP" id="MF_00031">
    <property type="entry name" value="DNA_HJ_migration_RuvA"/>
    <property type="match status" value="1"/>
</dbReference>
<accession>A0A1K1PDA8</accession>
<reference evidence="9 12" key="1">
    <citation type="submission" date="2016-10" db="EMBL/GenBank/DDBJ databases">
        <authorList>
            <person name="de Groot N.N."/>
        </authorList>
    </citation>
    <scope>NUCLEOTIDE SEQUENCE [LARGE SCALE GENOMIC DNA]</scope>
    <source>
        <strain evidence="9 12">L14</strain>
    </source>
</reference>
<evidence type="ECO:0000256" key="1">
    <source>
        <dbReference type="ARBA" id="ARBA00022490"/>
    </source>
</evidence>
<keyword evidence="10" id="KW-0378">Hydrolase</keyword>
<dbReference type="InterPro" id="IPR003583">
    <property type="entry name" value="Hlx-hairpin-Hlx_DNA-bd_motif"/>
</dbReference>